<evidence type="ECO:0000256" key="8">
    <source>
        <dbReference type="ARBA" id="ARBA00023053"/>
    </source>
</evidence>
<feature type="disulfide bond" evidence="16">
    <location>
        <begin position="81"/>
        <end position="99"/>
    </location>
</feature>
<sequence length="494" mass="57350">MLMTGPAEMWVNELPAQVRDDYEALTAAFIAYFENADLVWILEQELSERKQGADESVEDYSANIKSRCARFQTLPNGIKQCRSTQFIPISSWCDGYGDCNDRSDEGFCDYVCSDDQFQCKGGWCVDFDKLCNGWNDCGDKSDEVNCTEFCPGEYKCKAGIFSNGNTLPKCIPLHLRCDMFIDCDGGDDEHNCEYVLDPFRDIDVFADPHWFEYFYDITQDSKLFDDFKDKYYTNTTTSMIPNREPLSLRHVILASAFDPALDIWSILDVPVEELTMYGHQREDMILKCRYQQNKCQASRYSYSMTTSLAVWPSDDYSNRLLHLLHVMNNKTKSINTSTLRGNIALVHVYIDSLHIETVSQEKAYDVIDLFADIGGALGLWIGMSAVTLFEVIELILSILTIWNVAHNINKREKIIDQLRLKFENKYSEKEYQFAVRRAYENQRIRAKEAANMTLKTKNTKNKRSHTLRWQTMKRRGRVVEERRREPYGKKYNLN</sequence>
<feature type="disulfide bond" evidence="16">
    <location>
        <begin position="131"/>
        <end position="146"/>
    </location>
</feature>
<evidence type="ECO:0000256" key="10">
    <source>
        <dbReference type="ARBA" id="ARBA00023136"/>
    </source>
</evidence>
<dbReference type="Pfam" id="PF03732">
    <property type="entry name" value="Retrotrans_gag"/>
    <property type="match status" value="1"/>
</dbReference>
<dbReference type="Pfam" id="PF00057">
    <property type="entry name" value="Ldl_recept_a"/>
    <property type="match status" value="1"/>
</dbReference>
<dbReference type="RefSeq" id="XP_006818649.1">
    <property type="nucleotide sequence ID" value="XM_006818586.1"/>
</dbReference>
<keyword evidence="9 17" id="KW-0406">Ion transport</keyword>
<dbReference type="Gene3D" id="4.10.400.10">
    <property type="entry name" value="Low-density Lipoprotein Receptor"/>
    <property type="match status" value="3"/>
</dbReference>
<evidence type="ECO:0000313" key="21">
    <source>
        <dbReference type="RefSeq" id="XP_006818649.1"/>
    </source>
</evidence>
<dbReference type="PROSITE" id="PS50068">
    <property type="entry name" value="LDLRA_2"/>
    <property type="match status" value="3"/>
</dbReference>
<evidence type="ECO:0000256" key="13">
    <source>
        <dbReference type="ARBA" id="ARBA00023180"/>
    </source>
</evidence>
<keyword evidence="10 18" id="KW-0472">Membrane</keyword>
<proteinExistence type="inferred from homology"/>
<comment type="caution">
    <text evidence="16">Lacks conserved residue(s) required for the propagation of feature annotation.</text>
</comment>
<keyword evidence="3 17" id="KW-0813">Transport</keyword>
<keyword evidence="7 18" id="KW-1133">Transmembrane helix</keyword>
<dbReference type="PRINTS" id="PR00261">
    <property type="entry name" value="LDLRECEPTOR"/>
</dbReference>
<evidence type="ECO:0000313" key="20">
    <source>
        <dbReference type="Proteomes" id="UP000694865"/>
    </source>
</evidence>
<dbReference type="PANTHER" id="PTHR22722:SF15">
    <property type="entry name" value="LOW-DENSITY LIPOPROTEIN RECEPTOR-RELATED"/>
    <property type="match status" value="1"/>
</dbReference>
<dbReference type="InterPro" id="IPR036055">
    <property type="entry name" value="LDL_receptor-like_sf"/>
</dbReference>
<keyword evidence="5 17" id="KW-0812">Transmembrane</keyword>
<feature type="disulfide bond" evidence="16">
    <location>
        <begin position="119"/>
        <end position="137"/>
    </location>
</feature>
<dbReference type="GeneID" id="102804014"/>
<evidence type="ECO:0000256" key="2">
    <source>
        <dbReference type="ARBA" id="ARBA00004167"/>
    </source>
</evidence>
<evidence type="ECO:0000256" key="1">
    <source>
        <dbReference type="ARBA" id="ARBA00004141"/>
    </source>
</evidence>
<evidence type="ECO:0000256" key="4">
    <source>
        <dbReference type="ARBA" id="ARBA00022461"/>
    </source>
</evidence>
<evidence type="ECO:0000256" key="15">
    <source>
        <dbReference type="ARBA" id="ARBA00023303"/>
    </source>
</evidence>
<comment type="subcellular location">
    <subcellularLocation>
        <location evidence="1">Membrane</location>
        <topology evidence="1">Multi-pass membrane protein</topology>
    </subcellularLocation>
    <subcellularLocation>
        <location evidence="2">Membrane</location>
        <topology evidence="2">Single-pass membrane protein</topology>
    </subcellularLocation>
</comment>
<dbReference type="Pfam" id="PF00858">
    <property type="entry name" value="ASC"/>
    <property type="match status" value="1"/>
</dbReference>
<feature type="disulfide bond" evidence="16">
    <location>
        <begin position="93"/>
        <end position="108"/>
    </location>
</feature>
<dbReference type="InterPro" id="IPR002172">
    <property type="entry name" value="LDrepeatLR_classA_rpt"/>
</dbReference>
<gene>
    <name evidence="21" type="primary">LOC102804014</name>
</gene>
<feature type="disulfide bond" evidence="16">
    <location>
        <begin position="112"/>
        <end position="124"/>
    </location>
</feature>
<dbReference type="PROSITE" id="PS01209">
    <property type="entry name" value="LDLRA_1"/>
    <property type="match status" value="2"/>
</dbReference>
<keyword evidence="14 17" id="KW-0739">Sodium transport</keyword>
<evidence type="ECO:0000256" key="5">
    <source>
        <dbReference type="ARBA" id="ARBA00022692"/>
    </source>
</evidence>
<dbReference type="InterPro" id="IPR051221">
    <property type="entry name" value="LDLR-related"/>
</dbReference>
<organism evidence="20 21">
    <name type="scientific">Saccoglossus kowalevskii</name>
    <name type="common">Acorn worm</name>
    <dbReference type="NCBI Taxonomy" id="10224"/>
    <lineage>
        <taxon>Eukaryota</taxon>
        <taxon>Metazoa</taxon>
        <taxon>Hemichordata</taxon>
        <taxon>Enteropneusta</taxon>
        <taxon>Harrimaniidae</taxon>
        <taxon>Saccoglossus</taxon>
    </lineage>
</organism>
<evidence type="ECO:0000256" key="11">
    <source>
        <dbReference type="ARBA" id="ARBA00023157"/>
    </source>
</evidence>
<dbReference type="PANTHER" id="PTHR22722">
    <property type="entry name" value="LOW-DENSITY LIPOPROTEIN RECEPTOR-RELATED PROTEIN 2-RELATED"/>
    <property type="match status" value="1"/>
</dbReference>
<dbReference type="Gene3D" id="1.10.287.770">
    <property type="entry name" value="YojJ-like"/>
    <property type="match status" value="1"/>
</dbReference>
<evidence type="ECO:0000256" key="9">
    <source>
        <dbReference type="ARBA" id="ARBA00023065"/>
    </source>
</evidence>
<comment type="similarity">
    <text evidence="17">Belongs to the amiloride-sensitive sodium channel (TC 1.A.6) family.</text>
</comment>
<feature type="domain" description="Retrotransposon gag" evidence="19">
    <location>
        <begin position="3"/>
        <end position="72"/>
    </location>
</feature>
<evidence type="ECO:0000256" key="3">
    <source>
        <dbReference type="ARBA" id="ARBA00022448"/>
    </source>
</evidence>
<dbReference type="InterPro" id="IPR023415">
    <property type="entry name" value="LDLR_class-A_CS"/>
</dbReference>
<evidence type="ECO:0000256" key="6">
    <source>
        <dbReference type="ARBA" id="ARBA00022737"/>
    </source>
</evidence>
<keyword evidence="13" id="KW-0325">Glycoprotein</keyword>
<keyword evidence="4 17" id="KW-0894">Sodium channel</keyword>
<feature type="transmembrane region" description="Helical" evidence="18">
    <location>
        <begin position="377"/>
        <end position="405"/>
    </location>
</feature>
<evidence type="ECO:0000259" key="19">
    <source>
        <dbReference type="Pfam" id="PF03732"/>
    </source>
</evidence>
<evidence type="ECO:0000256" key="7">
    <source>
        <dbReference type="ARBA" id="ARBA00022989"/>
    </source>
</evidence>
<feature type="disulfide bond" evidence="16">
    <location>
        <begin position="177"/>
        <end position="192"/>
    </location>
</feature>
<dbReference type="InterPro" id="IPR001873">
    <property type="entry name" value="ENaC"/>
</dbReference>
<keyword evidence="12" id="KW-0675">Receptor</keyword>
<dbReference type="SMART" id="SM00192">
    <property type="entry name" value="LDLa"/>
    <property type="match status" value="3"/>
</dbReference>
<evidence type="ECO:0000256" key="17">
    <source>
        <dbReference type="RuleBase" id="RU000679"/>
    </source>
</evidence>
<reference evidence="21" key="1">
    <citation type="submission" date="2025-08" db="UniProtKB">
        <authorList>
            <consortium name="RefSeq"/>
        </authorList>
    </citation>
    <scope>IDENTIFICATION</scope>
    <source>
        <tissue evidence="21">Testes</tissue>
    </source>
</reference>
<accession>A0ABM0MF58</accession>
<evidence type="ECO:0000256" key="18">
    <source>
        <dbReference type="SAM" id="Phobius"/>
    </source>
</evidence>
<evidence type="ECO:0000256" key="16">
    <source>
        <dbReference type="PROSITE-ProRule" id="PRU00124"/>
    </source>
</evidence>
<dbReference type="CDD" id="cd00112">
    <property type="entry name" value="LDLa"/>
    <property type="match status" value="3"/>
</dbReference>
<dbReference type="Proteomes" id="UP000694865">
    <property type="component" value="Unplaced"/>
</dbReference>
<evidence type="ECO:0000256" key="14">
    <source>
        <dbReference type="ARBA" id="ARBA00023201"/>
    </source>
</evidence>
<keyword evidence="11 16" id="KW-1015">Disulfide bond</keyword>
<keyword evidence="8" id="KW-0915">Sodium</keyword>
<keyword evidence="6" id="KW-0677">Repeat</keyword>
<protein>
    <submittedName>
        <fullName evidence="21">Uncharacterized protein LOC102804014</fullName>
    </submittedName>
</protein>
<dbReference type="SUPFAM" id="SSF57424">
    <property type="entry name" value="LDL receptor-like module"/>
    <property type="match status" value="3"/>
</dbReference>
<dbReference type="InterPro" id="IPR005162">
    <property type="entry name" value="Retrotrans_gag_dom"/>
</dbReference>
<evidence type="ECO:0000256" key="12">
    <source>
        <dbReference type="ARBA" id="ARBA00023170"/>
    </source>
</evidence>
<keyword evidence="15 17" id="KW-0407">Ion channel</keyword>
<name>A0ABM0MF58_SACKO</name>
<keyword evidence="20" id="KW-1185">Reference proteome</keyword>